<keyword evidence="5 9" id="KW-0653">Protein transport</keyword>
<dbReference type="Pfam" id="PF02355">
    <property type="entry name" value="SecD_SecF_C"/>
    <property type="match status" value="1"/>
</dbReference>
<evidence type="ECO:0000256" key="5">
    <source>
        <dbReference type="ARBA" id="ARBA00022927"/>
    </source>
</evidence>
<dbReference type="Pfam" id="PF22599">
    <property type="entry name" value="SecDF_P1_head"/>
    <property type="match status" value="1"/>
</dbReference>
<evidence type="ECO:0000259" key="11">
    <source>
        <dbReference type="Pfam" id="PF21760"/>
    </source>
</evidence>
<evidence type="ECO:0000256" key="1">
    <source>
        <dbReference type="ARBA" id="ARBA00004651"/>
    </source>
</evidence>
<dbReference type="PANTHER" id="PTHR30081:SF1">
    <property type="entry name" value="PROTEIN TRANSLOCASE SUBUNIT SECD"/>
    <property type="match status" value="1"/>
</dbReference>
<dbReference type="InterPro" id="IPR022646">
    <property type="entry name" value="SecD/SecF_CS"/>
</dbReference>
<dbReference type="InterPro" id="IPR048631">
    <property type="entry name" value="SecD_1st"/>
</dbReference>
<comment type="subunit">
    <text evidence="9">Forms a complex with SecF. Part of the essential Sec protein translocation apparatus which comprises SecA, SecYEG and auxiliary proteins SecDF. Other proteins may also be involved.</text>
</comment>
<feature type="domain" description="Protein translocase subunit SecDF P1" evidence="11">
    <location>
        <begin position="153"/>
        <end position="212"/>
    </location>
</feature>
<feature type="domain" description="SecDF P1 head subdomain" evidence="12">
    <location>
        <begin position="264"/>
        <end position="366"/>
    </location>
</feature>
<keyword evidence="6 9" id="KW-1133">Transmembrane helix</keyword>
<dbReference type="Pfam" id="PF21760">
    <property type="entry name" value="SecD_1st"/>
    <property type="match status" value="1"/>
</dbReference>
<keyword evidence="8 9" id="KW-0472">Membrane</keyword>
<feature type="domain" description="Protein export membrane protein SecD/SecF C-terminal" evidence="10">
    <location>
        <begin position="369"/>
        <end position="527"/>
    </location>
</feature>
<evidence type="ECO:0000256" key="9">
    <source>
        <dbReference type="HAMAP-Rule" id="MF_01463"/>
    </source>
</evidence>
<evidence type="ECO:0000256" key="4">
    <source>
        <dbReference type="ARBA" id="ARBA00022692"/>
    </source>
</evidence>
<evidence type="ECO:0000259" key="10">
    <source>
        <dbReference type="Pfam" id="PF02355"/>
    </source>
</evidence>
<dbReference type="Proteomes" id="UP000675880">
    <property type="component" value="Unassembled WGS sequence"/>
</dbReference>
<accession>A0ABN7LGZ4</accession>
<feature type="transmembrane region" description="Helical" evidence="9">
    <location>
        <begin position="7"/>
        <end position="26"/>
    </location>
</feature>
<dbReference type="HAMAP" id="MF_01463_B">
    <property type="entry name" value="SecD_B"/>
    <property type="match status" value="1"/>
</dbReference>
<comment type="similarity">
    <text evidence="9">Belongs to the SecD/SecF family. SecD subfamily.</text>
</comment>
<sequence length="549" mass="60178">MKKVGGRLLALVTLVVVSIIFFLPSYQPLYKELPRWIREVLPDKGITLGLDLQGGIHLVLEVEEDRAVEIAVERTAAGLQDLLVEKKIPAESVKRTGSSQITIGFQNAELKAQVQKLLDDFPTYVEVESAGSTNTVVWGLREAEIKRIKDSAINQALETIRNRIDQFGVAEPLIQRQGLKQVVVQLPGIKDAKLAKDLIKQTALLEFKLLDDDNQLKLDLPGRVQKGKEREEAFLKQVEGKVPEGDQILFERIVEKESGQEWLAPYLVKKRVMLAGDVLSDARVSIGQFNEPYVSVTFDAKGAREFDRITGENVKKRMAIVLDNTIYSAPVIQERISGGRAQITGTFSMEEANNLSIVLRAGALPAPLKIIQDLTVGPSLGQDSIEKGIKATLFAGLLVIVFMALYYRLSGVIANFALVLNLICLIGSLAALNATLTLPGIAGIILTIGMGVDSNVLIFERIREELRQGKAVRVAIDAGYDKALLTIVDSHVTTLITGFALFLFGTGPIKGFAVTLCLGIAINLFTALVGTKVIFDLFNQRKKIEQLSI</sequence>
<dbReference type="RefSeq" id="WP_213042119.1">
    <property type="nucleotide sequence ID" value="NZ_CAJNBJ010000008.1"/>
</dbReference>
<name>A0ABN7LGZ4_9BACT</name>
<comment type="caution">
    <text evidence="13">The sequence shown here is derived from an EMBL/GenBank/DDBJ whole genome shotgun (WGS) entry which is preliminary data.</text>
</comment>
<evidence type="ECO:0000259" key="12">
    <source>
        <dbReference type="Pfam" id="PF22599"/>
    </source>
</evidence>
<proteinExistence type="inferred from homology"/>
<dbReference type="InterPro" id="IPR054384">
    <property type="entry name" value="SecDF_P1_head"/>
</dbReference>
<feature type="transmembrane region" description="Helical" evidence="9">
    <location>
        <begin position="483"/>
        <end position="505"/>
    </location>
</feature>
<dbReference type="EMBL" id="CAJNBJ010000008">
    <property type="protein sequence ID" value="CAE6744079.1"/>
    <property type="molecule type" value="Genomic_DNA"/>
</dbReference>
<evidence type="ECO:0000256" key="6">
    <source>
        <dbReference type="ARBA" id="ARBA00022989"/>
    </source>
</evidence>
<dbReference type="InterPro" id="IPR022813">
    <property type="entry name" value="SecD/SecF_arch_bac"/>
</dbReference>
<evidence type="ECO:0000256" key="3">
    <source>
        <dbReference type="ARBA" id="ARBA00022475"/>
    </source>
</evidence>
<dbReference type="Gene3D" id="1.20.1640.10">
    <property type="entry name" value="Multidrug efflux transporter AcrB transmembrane domain"/>
    <property type="match status" value="1"/>
</dbReference>
<dbReference type="SUPFAM" id="SSF82866">
    <property type="entry name" value="Multidrug efflux transporter AcrB transmembrane domain"/>
    <property type="match status" value="1"/>
</dbReference>
<dbReference type="PANTHER" id="PTHR30081">
    <property type="entry name" value="PROTEIN-EXPORT MEMBRANE PROTEIN SEC"/>
    <property type="match status" value="1"/>
</dbReference>
<evidence type="ECO:0000256" key="2">
    <source>
        <dbReference type="ARBA" id="ARBA00022448"/>
    </source>
</evidence>
<feature type="transmembrane region" description="Helical" evidence="9">
    <location>
        <begin position="511"/>
        <end position="535"/>
    </location>
</feature>
<evidence type="ECO:0000313" key="13">
    <source>
        <dbReference type="EMBL" id="CAE6744079.1"/>
    </source>
</evidence>
<protein>
    <recommendedName>
        <fullName evidence="9">Protein translocase subunit SecD</fullName>
    </recommendedName>
</protein>
<comment type="function">
    <text evidence="9">Part of the Sec protein translocase complex. Interacts with the SecYEG preprotein conducting channel. SecDF uses the proton motive force (PMF) to complete protein translocation after the ATP-dependent function of SecA.</text>
</comment>
<dbReference type="Pfam" id="PF07549">
    <property type="entry name" value="Sec_GG"/>
    <property type="match status" value="1"/>
</dbReference>
<dbReference type="Gene3D" id="3.30.70.3400">
    <property type="match status" value="2"/>
</dbReference>
<reference evidence="13 14" key="1">
    <citation type="submission" date="2021-02" db="EMBL/GenBank/DDBJ databases">
        <authorList>
            <person name="Han P."/>
        </authorList>
    </citation>
    <scope>NUCLEOTIDE SEQUENCE [LARGE SCALE GENOMIC DNA]</scope>
    <source>
        <strain evidence="13">Candidatus Nitrospira sp. ZN2</strain>
    </source>
</reference>
<keyword evidence="2 9" id="KW-0813">Transport</keyword>
<evidence type="ECO:0000256" key="7">
    <source>
        <dbReference type="ARBA" id="ARBA00023010"/>
    </source>
</evidence>
<keyword evidence="3 9" id="KW-1003">Cell membrane</keyword>
<dbReference type="NCBIfam" id="TIGR01129">
    <property type="entry name" value="secD"/>
    <property type="match status" value="1"/>
</dbReference>
<dbReference type="InterPro" id="IPR005791">
    <property type="entry name" value="SecD"/>
</dbReference>
<comment type="subcellular location">
    <subcellularLocation>
        <location evidence="1 9">Cell membrane</location>
        <topology evidence="1 9">Multi-pass membrane protein</topology>
    </subcellularLocation>
</comment>
<keyword evidence="7 9" id="KW-0811">Translocation</keyword>
<gene>
    <name evidence="9 13" type="primary">secD</name>
    <name evidence="13" type="ORF">NSPZN2_160054</name>
</gene>
<keyword evidence="4 9" id="KW-0812">Transmembrane</keyword>
<dbReference type="PRINTS" id="PR00702">
    <property type="entry name" value="ACRIFLAVINRP"/>
</dbReference>
<evidence type="ECO:0000313" key="14">
    <source>
        <dbReference type="Proteomes" id="UP000675880"/>
    </source>
</evidence>
<dbReference type="InterPro" id="IPR055344">
    <property type="entry name" value="SecD_SecF_C_bact"/>
</dbReference>
<dbReference type="NCBIfam" id="TIGR00916">
    <property type="entry name" value="2A0604s01"/>
    <property type="match status" value="1"/>
</dbReference>
<keyword evidence="14" id="KW-1185">Reference proteome</keyword>
<comment type="caution">
    <text evidence="9">Lacks conserved residue(s) required for the propagation of feature annotation.</text>
</comment>
<evidence type="ECO:0000256" key="8">
    <source>
        <dbReference type="ARBA" id="ARBA00023136"/>
    </source>
</evidence>
<dbReference type="InterPro" id="IPR048634">
    <property type="entry name" value="SecD_SecF_C"/>
</dbReference>
<dbReference type="Gene3D" id="3.30.1360.200">
    <property type="match status" value="1"/>
</dbReference>
<organism evidence="13 14">
    <name type="scientific">Nitrospira defluvii</name>
    <dbReference type="NCBI Taxonomy" id="330214"/>
    <lineage>
        <taxon>Bacteria</taxon>
        <taxon>Pseudomonadati</taxon>
        <taxon>Nitrospirota</taxon>
        <taxon>Nitrospiria</taxon>
        <taxon>Nitrospirales</taxon>
        <taxon>Nitrospiraceae</taxon>
        <taxon>Nitrospira</taxon>
    </lineage>
</organism>
<dbReference type="InterPro" id="IPR001036">
    <property type="entry name" value="Acrflvin-R"/>
</dbReference>